<reference evidence="2" key="1">
    <citation type="journal article" date="2017" name="Proc. Natl. Acad. Sci. U.S.A.">
        <title>Simulation of Deepwater Horizon oil plume reveals substrate specialization within a complex community of hydrocarbon-degraders.</title>
        <authorList>
            <person name="Hu P."/>
            <person name="Dubinsky E.A."/>
            <person name="Probst A.J."/>
            <person name="Wang J."/>
            <person name="Sieber C.M.K."/>
            <person name="Tom L.M."/>
            <person name="Gardinali P."/>
            <person name="Banfield J.F."/>
            <person name="Atlas R.M."/>
            <person name="Andersen G.L."/>
        </authorList>
    </citation>
    <scope>NUCLEOTIDE SEQUENCE [LARGE SCALE GENOMIC DNA]</scope>
</reference>
<sequence length="169" mass="19643">MKYFLFLFVLLFQLNSFSAEKLIHKISKGKHHKGGKIELFVKERTEDSFVATIAYQIKKKFYVPISDSKLMGNVDQPLPLVFSTKEGYIQLETEKSMKVNKATLKFIARESVGRYYDTYKIEILPDNKKWKAMLWYHPSISSVGWLKTELTLLNIPVLGAYRVKSNLVK</sequence>
<dbReference type="EMBL" id="MAAO01000006">
    <property type="protein sequence ID" value="OUR97329.1"/>
    <property type="molecule type" value="Genomic_DNA"/>
</dbReference>
<accession>A0A1Y5FED1</accession>
<proteinExistence type="predicted"/>
<evidence type="ECO:0000313" key="2">
    <source>
        <dbReference type="Proteomes" id="UP000196531"/>
    </source>
</evidence>
<evidence type="ECO:0000313" key="1">
    <source>
        <dbReference type="EMBL" id="OUR97329.1"/>
    </source>
</evidence>
<protein>
    <submittedName>
        <fullName evidence="1">Uncharacterized protein</fullName>
    </submittedName>
</protein>
<gene>
    <name evidence="1" type="ORF">A9Q84_13475</name>
</gene>
<organism evidence="1 2">
    <name type="scientific">Halobacteriovorax marinus</name>
    <dbReference type="NCBI Taxonomy" id="97084"/>
    <lineage>
        <taxon>Bacteria</taxon>
        <taxon>Pseudomonadati</taxon>
        <taxon>Bdellovibrionota</taxon>
        <taxon>Bacteriovoracia</taxon>
        <taxon>Bacteriovoracales</taxon>
        <taxon>Halobacteriovoraceae</taxon>
        <taxon>Halobacteriovorax</taxon>
    </lineage>
</organism>
<dbReference type="AlphaFoldDB" id="A0A1Y5FED1"/>
<comment type="caution">
    <text evidence="1">The sequence shown here is derived from an EMBL/GenBank/DDBJ whole genome shotgun (WGS) entry which is preliminary data.</text>
</comment>
<dbReference type="Proteomes" id="UP000196531">
    <property type="component" value="Unassembled WGS sequence"/>
</dbReference>
<name>A0A1Y5FED1_9BACT</name>